<evidence type="ECO:0000313" key="2">
    <source>
        <dbReference type="EMBL" id="KAK5170192.1"/>
    </source>
</evidence>
<proteinExistence type="predicted"/>
<feature type="compositionally biased region" description="Basic and acidic residues" evidence="1">
    <location>
        <begin position="32"/>
        <end position="46"/>
    </location>
</feature>
<protein>
    <submittedName>
        <fullName evidence="2">Uncharacterized protein</fullName>
    </submittedName>
</protein>
<gene>
    <name evidence="2" type="ORF">LTR77_004778</name>
</gene>
<accession>A0AAV9PD71</accession>
<sequence>MSELPKGSSPRMVRAKVSLHQQVFGGPDQQDEERGKLVKAPEEPHLRSPSRMSNRNSKEEVDEVVSRFTEAFPSFEQDLAERTRLAECEGEGDDRSSTAGSSDDSAATLQAGEWAEDTPSALTQPPWDFQIPDLSGPDAEETPIMPTSLRP</sequence>
<reference evidence="2 3" key="1">
    <citation type="submission" date="2023-08" db="EMBL/GenBank/DDBJ databases">
        <title>Black Yeasts Isolated from many extreme environments.</title>
        <authorList>
            <person name="Coleine C."/>
            <person name="Stajich J.E."/>
            <person name="Selbmann L."/>
        </authorList>
    </citation>
    <scope>NUCLEOTIDE SEQUENCE [LARGE SCALE GENOMIC DNA]</scope>
    <source>
        <strain evidence="2 3">CCFEE 5935</strain>
    </source>
</reference>
<dbReference type="AlphaFoldDB" id="A0AAV9PD71"/>
<organism evidence="2 3">
    <name type="scientific">Saxophila tyrrhenica</name>
    <dbReference type="NCBI Taxonomy" id="1690608"/>
    <lineage>
        <taxon>Eukaryota</taxon>
        <taxon>Fungi</taxon>
        <taxon>Dikarya</taxon>
        <taxon>Ascomycota</taxon>
        <taxon>Pezizomycotina</taxon>
        <taxon>Dothideomycetes</taxon>
        <taxon>Dothideomycetidae</taxon>
        <taxon>Mycosphaerellales</taxon>
        <taxon>Extremaceae</taxon>
        <taxon>Saxophila</taxon>
    </lineage>
</organism>
<feature type="compositionally biased region" description="Low complexity" evidence="1">
    <location>
        <begin position="97"/>
        <end position="108"/>
    </location>
</feature>
<dbReference type="Proteomes" id="UP001337655">
    <property type="component" value="Unassembled WGS sequence"/>
</dbReference>
<feature type="region of interest" description="Disordered" evidence="1">
    <location>
        <begin position="80"/>
        <end position="151"/>
    </location>
</feature>
<name>A0AAV9PD71_9PEZI</name>
<evidence type="ECO:0000313" key="3">
    <source>
        <dbReference type="Proteomes" id="UP001337655"/>
    </source>
</evidence>
<dbReference type="RefSeq" id="XP_064659390.1">
    <property type="nucleotide sequence ID" value="XM_064802029.1"/>
</dbReference>
<keyword evidence="3" id="KW-1185">Reference proteome</keyword>
<dbReference type="EMBL" id="JAVRRT010000007">
    <property type="protein sequence ID" value="KAK5170192.1"/>
    <property type="molecule type" value="Genomic_DNA"/>
</dbReference>
<feature type="region of interest" description="Disordered" evidence="1">
    <location>
        <begin position="1"/>
        <end position="64"/>
    </location>
</feature>
<comment type="caution">
    <text evidence="2">The sequence shown here is derived from an EMBL/GenBank/DDBJ whole genome shotgun (WGS) entry which is preliminary data.</text>
</comment>
<evidence type="ECO:0000256" key="1">
    <source>
        <dbReference type="SAM" id="MobiDB-lite"/>
    </source>
</evidence>
<dbReference type="GeneID" id="89926122"/>